<dbReference type="EMBL" id="CP002106">
    <property type="protein sequence ID" value="ADK68453.1"/>
    <property type="molecule type" value="Genomic_DNA"/>
</dbReference>
<protein>
    <recommendedName>
        <fullName evidence="3">FeoB-associated Cys-rich membrane protein</fullName>
    </recommendedName>
</protein>
<gene>
    <name evidence="1" type="ordered locus">Olsu_1348</name>
</gene>
<evidence type="ECO:0008006" key="3">
    <source>
        <dbReference type="Google" id="ProtNLM"/>
    </source>
</evidence>
<dbReference type="STRING" id="633147.Olsu_1348"/>
<evidence type="ECO:0000313" key="1">
    <source>
        <dbReference type="EMBL" id="ADK68453.1"/>
    </source>
</evidence>
<dbReference type="Proteomes" id="UP000000333">
    <property type="component" value="Chromosome"/>
</dbReference>
<dbReference type="RefSeq" id="WP_013252205.1">
    <property type="nucleotide sequence ID" value="NC_014363.1"/>
</dbReference>
<dbReference type="PATRIC" id="fig|633147.7.peg.177"/>
<dbReference type="HOGENOM" id="CLU_200941_1_0_11"/>
<sequence length="71" mass="7074">MSLVDIVVIVAVLSVLVACVRSFRKGGSECSSCSSSAGCSAHATGGSCSVAQDMLEHVDAALDKRGGKAST</sequence>
<organism evidence="1 2">
    <name type="scientific">Olsenella uli (strain ATCC 49627 / DSM 7084 / CCUG 31166 / CIP 109912 / JCM 12494 / LMG 11480 / NCIMB 702895 / VPI D76D-27C)</name>
    <name type="common">Lactobacillus uli</name>
    <dbReference type="NCBI Taxonomy" id="633147"/>
    <lineage>
        <taxon>Bacteria</taxon>
        <taxon>Bacillati</taxon>
        <taxon>Actinomycetota</taxon>
        <taxon>Coriobacteriia</taxon>
        <taxon>Coriobacteriales</taxon>
        <taxon>Atopobiaceae</taxon>
        <taxon>Olsenella</taxon>
    </lineage>
</organism>
<proteinExistence type="predicted"/>
<reference evidence="1 2" key="1">
    <citation type="journal article" date="2010" name="Stand. Genomic Sci.">
        <title>Complete genome sequence of Olsenella uli type strain (VPI D76D-27C).</title>
        <authorList>
            <person name="Goker M."/>
            <person name="Held B."/>
            <person name="Lucas S."/>
            <person name="Nolan M."/>
            <person name="Yasawong M."/>
            <person name="Glavina Del Rio T."/>
            <person name="Tice H."/>
            <person name="Cheng J.F."/>
            <person name="Bruce D."/>
            <person name="Detter J.C."/>
            <person name="Tapia R."/>
            <person name="Han C."/>
            <person name="Goodwin L."/>
            <person name="Pitluck S."/>
            <person name="Liolios K."/>
            <person name="Ivanova N."/>
            <person name="Mavromatis K."/>
            <person name="Mikhailova N."/>
            <person name="Pati A."/>
            <person name="Chen A."/>
            <person name="Palaniappan K."/>
            <person name="Land M."/>
            <person name="Hauser L."/>
            <person name="Chang Y.J."/>
            <person name="Jeffries C.D."/>
            <person name="Rohde M."/>
            <person name="Sikorski J."/>
            <person name="Pukall R."/>
            <person name="Woyke T."/>
            <person name="Bristow J."/>
            <person name="Eisen J.A."/>
            <person name="Markowitz V."/>
            <person name="Hugenholtz P."/>
            <person name="Kyrpides N.C."/>
            <person name="Klenk H.P."/>
            <person name="Lapidus A."/>
        </authorList>
    </citation>
    <scope>NUCLEOTIDE SEQUENCE [LARGE SCALE GENOMIC DNA]</scope>
    <source>
        <strain evidence="2">ATCC 49627 / DSM 7084 / CIP 109912 / JCM 12494 / NCIMB 702895 / VPI D76D-27C</strain>
    </source>
</reference>
<evidence type="ECO:0000313" key="2">
    <source>
        <dbReference type="Proteomes" id="UP000000333"/>
    </source>
</evidence>
<accession>E1QWF0</accession>
<keyword evidence="2" id="KW-1185">Reference proteome</keyword>
<dbReference type="AlphaFoldDB" id="E1QWF0"/>
<name>E1QWF0_OLSUV</name>
<dbReference type="KEGG" id="ols:Olsu_1348"/>
<dbReference type="eggNOG" id="ENOG502ZN9C">
    <property type="taxonomic scope" value="Bacteria"/>
</dbReference>
<dbReference type="GeneID" id="78512755"/>